<proteinExistence type="inferred from homology"/>
<evidence type="ECO:0000313" key="16">
    <source>
        <dbReference type="EMBL" id="VVA27300.1"/>
    </source>
</evidence>
<comment type="subcellular location">
    <subcellularLocation>
        <location evidence="1">Cell membrane</location>
        <topology evidence="1">Single-pass type I membrane protein</topology>
    </subcellularLocation>
</comment>
<keyword evidence="5 12" id="KW-0812">Transmembrane</keyword>
<accession>A0A5E4FJG3</accession>
<keyword evidence="8 12" id="KW-1133">Transmembrane helix</keyword>
<dbReference type="Proteomes" id="UP000327085">
    <property type="component" value="Chromosome 4"/>
</dbReference>
<sequence>MDTSYSNSFNPLYISHFLFLLFLASSCLHTSSHFCFCLVDGVPSTGSVRSCIEEERSALLSFKQDLKDPSGRLSSWAGRDCCQWQGISCNRNGHVAKLNLRNPYPYGWNTEDLNIQDPHSYVWRYDERWDELAYYEESYLWGKINPSLLSLKYLNYLDLSCNDFNGIHIPKFFGELKSLRYLNISHASFSGEIPPSLGNLSKLNYLDIDMSSSDYATTMHSKSLNWLSHLASLKYLNLNGVNLSSTGVPNVLHHVNLLPSLLELHLSGCLFESLPLSLQKINFTSLSVLDFSYNSFNTSSFPSWLFNLTNLRKLDLSGNSFGGPFPDELASLKSLECLDLTELGLKGRIPRVIGNMCKLKFLSLSGNDFYGEKIEEFWRSLSNCPNNTIALESLDLSYCGLEGQLPDSLGMLTSLQHLNLYNLFLWGSIPESIGNLSSLKTLDLHSSNLNGSIPKSLGKLSQLVELDLSNNSWEGILTEAHFINLTGLKAISISSELEKKPMSLVLNVAYDWVPPFKLHALYIRDCRVGHGFWGLLQSQTELVYVSLHNTFISGSISEEWLSEISSQVKLLDLSYNNFSGRLPLQLKFPNLFHINLGYNQLEGPLPIWPTNASVLDLQSNLFSGQIPSNLDQFMPKLTQLDVSENHLNGTIPLSICNLKGMEVISLRNNQLFGEFPQRWSLWSRIYTIDVSHNNLSGNIPSSMGIPSSIQYFKVNNNNFGGEIPFSLQNCTDLIMLNLGDNKFTGNIPLWLGSKVSGLIVLQLRSNLLSGHIPHHFCNLVSLRVLDLSHNNFSGTIPKCLKNMRALVEVEAEGVGFSIQGKTTITSKGKELEYGDDQLASWGNLIDFSSNNFEGEIPEQIGSMVELSTLNLSMNQLTGEIPSSIGKLCLLETLDLSHNLLSGHIPQNFSSLTFLSHLNLSYNNLIGKIPSGNQLQTLDDPSIYEHNPSLCGAPLSSVCPTDDTKTGQTFYIEDHSKDEKERFWFYISMALGFIIGFWVVCGTLVLKKSWRYAYFNFLDNVKEKVALTITLKVAR</sequence>
<dbReference type="Pfam" id="PF23598">
    <property type="entry name" value="LRR_14"/>
    <property type="match status" value="1"/>
</dbReference>
<comment type="similarity">
    <text evidence="2">Belongs to the RLP family.</text>
</comment>
<evidence type="ECO:0000256" key="12">
    <source>
        <dbReference type="SAM" id="Phobius"/>
    </source>
</evidence>
<dbReference type="SMART" id="SM00369">
    <property type="entry name" value="LRR_TYP"/>
    <property type="match status" value="9"/>
</dbReference>
<dbReference type="InterPro" id="IPR013210">
    <property type="entry name" value="LRR_N_plant-typ"/>
</dbReference>
<name>A0A5E4FJG3_PRUDU</name>
<dbReference type="FunFam" id="3.80.10.10:FF:000111">
    <property type="entry name" value="LRR receptor-like serine/threonine-protein kinase ERECTA"/>
    <property type="match status" value="1"/>
</dbReference>
<feature type="domain" description="Disease resistance R13L4/SHOC-2-like LRR" evidence="15">
    <location>
        <begin position="391"/>
        <end position="526"/>
    </location>
</feature>
<evidence type="ECO:0000256" key="13">
    <source>
        <dbReference type="SAM" id="SignalP"/>
    </source>
</evidence>
<evidence type="ECO:0000256" key="8">
    <source>
        <dbReference type="ARBA" id="ARBA00022989"/>
    </source>
</evidence>
<dbReference type="SUPFAM" id="SSF52047">
    <property type="entry name" value="RNI-like"/>
    <property type="match status" value="3"/>
</dbReference>
<dbReference type="Pfam" id="PF13855">
    <property type="entry name" value="LRR_8"/>
    <property type="match status" value="1"/>
</dbReference>
<dbReference type="FunCoup" id="A0A5E4FJG3">
    <property type="interactions" value="526"/>
</dbReference>
<dbReference type="InterPro" id="IPR032675">
    <property type="entry name" value="LRR_dom_sf"/>
</dbReference>
<keyword evidence="4" id="KW-0433">Leucine-rich repeat</keyword>
<dbReference type="PANTHER" id="PTHR48063:SF90">
    <property type="entry name" value="OS11G0565920 PROTEIN"/>
    <property type="match status" value="1"/>
</dbReference>
<keyword evidence="9 12" id="KW-0472">Membrane</keyword>
<evidence type="ECO:0000256" key="2">
    <source>
        <dbReference type="ARBA" id="ARBA00009592"/>
    </source>
</evidence>
<evidence type="ECO:0000256" key="11">
    <source>
        <dbReference type="ARBA" id="ARBA00023180"/>
    </source>
</evidence>
<feature type="chain" id="PRO_5022767962" evidence="13">
    <location>
        <begin position="33"/>
        <end position="1034"/>
    </location>
</feature>
<keyword evidence="6 13" id="KW-0732">Signal</keyword>
<dbReference type="AlphaFoldDB" id="A0A5E4FJG3"/>
<reference evidence="17" key="1">
    <citation type="journal article" date="2020" name="Plant J.">
        <title>Transposons played a major role in the diversification between the closely related almond and peach genomes: results from the almond genome sequence.</title>
        <authorList>
            <person name="Alioto T."/>
            <person name="Alexiou K.G."/>
            <person name="Bardil A."/>
            <person name="Barteri F."/>
            <person name="Castanera R."/>
            <person name="Cruz F."/>
            <person name="Dhingra A."/>
            <person name="Duval H."/>
            <person name="Fernandez I Marti A."/>
            <person name="Frias L."/>
            <person name="Galan B."/>
            <person name="Garcia J.L."/>
            <person name="Howad W."/>
            <person name="Gomez-Garrido J."/>
            <person name="Gut M."/>
            <person name="Julca I."/>
            <person name="Morata J."/>
            <person name="Puigdomenech P."/>
            <person name="Ribeca P."/>
            <person name="Rubio Cabetas M.J."/>
            <person name="Vlasova A."/>
            <person name="Wirthensohn M."/>
            <person name="Garcia-Mas J."/>
            <person name="Gabaldon T."/>
            <person name="Casacuberta J.M."/>
            <person name="Arus P."/>
        </authorList>
    </citation>
    <scope>NUCLEOTIDE SEQUENCE [LARGE SCALE GENOMIC DNA]</scope>
    <source>
        <strain evidence="17">cv. Texas</strain>
    </source>
</reference>
<dbReference type="FunFam" id="3.80.10.10:FF:000095">
    <property type="entry name" value="LRR receptor-like serine/threonine-protein kinase GSO1"/>
    <property type="match status" value="1"/>
</dbReference>
<dbReference type="Gene3D" id="3.80.10.10">
    <property type="entry name" value="Ribonuclease Inhibitor"/>
    <property type="match status" value="4"/>
</dbReference>
<keyword evidence="7" id="KW-0677">Repeat</keyword>
<dbReference type="PANTHER" id="PTHR48063">
    <property type="entry name" value="LRR RECEPTOR-LIKE KINASE"/>
    <property type="match status" value="1"/>
</dbReference>
<dbReference type="GO" id="GO:0005886">
    <property type="term" value="C:plasma membrane"/>
    <property type="evidence" value="ECO:0007669"/>
    <property type="project" value="UniProtKB-SubCell"/>
</dbReference>
<evidence type="ECO:0000256" key="6">
    <source>
        <dbReference type="ARBA" id="ARBA00022729"/>
    </source>
</evidence>
<evidence type="ECO:0000259" key="15">
    <source>
        <dbReference type="Pfam" id="PF23598"/>
    </source>
</evidence>
<feature type="signal peptide" evidence="13">
    <location>
        <begin position="1"/>
        <end position="32"/>
    </location>
</feature>
<evidence type="ECO:0000259" key="14">
    <source>
        <dbReference type="Pfam" id="PF08263"/>
    </source>
</evidence>
<dbReference type="Pfam" id="PF00560">
    <property type="entry name" value="LRR_1"/>
    <property type="match status" value="6"/>
</dbReference>
<evidence type="ECO:0000256" key="10">
    <source>
        <dbReference type="ARBA" id="ARBA00023170"/>
    </source>
</evidence>
<evidence type="ECO:0000256" key="4">
    <source>
        <dbReference type="ARBA" id="ARBA00022614"/>
    </source>
</evidence>
<organism evidence="16 17">
    <name type="scientific">Prunus dulcis</name>
    <name type="common">Almond</name>
    <name type="synonym">Amygdalus dulcis</name>
    <dbReference type="NCBI Taxonomy" id="3755"/>
    <lineage>
        <taxon>Eukaryota</taxon>
        <taxon>Viridiplantae</taxon>
        <taxon>Streptophyta</taxon>
        <taxon>Embryophyta</taxon>
        <taxon>Tracheophyta</taxon>
        <taxon>Spermatophyta</taxon>
        <taxon>Magnoliopsida</taxon>
        <taxon>eudicotyledons</taxon>
        <taxon>Gunneridae</taxon>
        <taxon>Pentapetalae</taxon>
        <taxon>rosids</taxon>
        <taxon>fabids</taxon>
        <taxon>Rosales</taxon>
        <taxon>Rosaceae</taxon>
        <taxon>Amygdaloideae</taxon>
        <taxon>Amygdaleae</taxon>
        <taxon>Prunus</taxon>
    </lineage>
</organism>
<dbReference type="Pfam" id="PF08263">
    <property type="entry name" value="LRRNT_2"/>
    <property type="match status" value="1"/>
</dbReference>
<keyword evidence="10 16" id="KW-0675">Receptor</keyword>
<evidence type="ECO:0000256" key="5">
    <source>
        <dbReference type="ARBA" id="ARBA00022692"/>
    </source>
</evidence>
<dbReference type="Gramene" id="VVA27300">
    <property type="protein sequence ID" value="VVA27300"/>
    <property type="gene ID" value="Prudul26B032901"/>
</dbReference>
<feature type="domain" description="Leucine-rich repeat-containing N-terminal plant-type" evidence="14">
    <location>
        <begin position="53"/>
        <end position="90"/>
    </location>
</feature>
<feature type="transmembrane region" description="Helical" evidence="12">
    <location>
        <begin position="982"/>
        <end position="1005"/>
    </location>
</feature>
<evidence type="ECO:0000256" key="1">
    <source>
        <dbReference type="ARBA" id="ARBA00004251"/>
    </source>
</evidence>
<dbReference type="InterPro" id="IPR046956">
    <property type="entry name" value="RLP23-like"/>
</dbReference>
<gene>
    <name evidence="16" type="ORF">ALMOND_2B032901</name>
</gene>
<evidence type="ECO:0000256" key="3">
    <source>
        <dbReference type="ARBA" id="ARBA00022475"/>
    </source>
</evidence>
<evidence type="ECO:0000256" key="9">
    <source>
        <dbReference type="ARBA" id="ARBA00023136"/>
    </source>
</evidence>
<dbReference type="FunFam" id="3.80.10.10:FF:000383">
    <property type="entry name" value="Leucine-rich repeat receptor protein kinase EMS1"/>
    <property type="match status" value="1"/>
</dbReference>
<dbReference type="InterPro" id="IPR003591">
    <property type="entry name" value="Leu-rich_rpt_typical-subtyp"/>
</dbReference>
<evidence type="ECO:0000313" key="17">
    <source>
        <dbReference type="Proteomes" id="UP000327085"/>
    </source>
</evidence>
<dbReference type="InParanoid" id="A0A5E4FJG3"/>
<keyword evidence="11" id="KW-0325">Glycoprotein</keyword>
<dbReference type="EMBL" id="CABIKO010000119">
    <property type="protein sequence ID" value="VVA27300.1"/>
    <property type="molecule type" value="Genomic_DNA"/>
</dbReference>
<dbReference type="InterPro" id="IPR055414">
    <property type="entry name" value="LRR_R13L4/SHOC2-like"/>
</dbReference>
<protein>
    <submittedName>
        <fullName evidence="16">PREDICTED: LRR receptor</fullName>
    </submittedName>
</protein>
<dbReference type="FunFam" id="3.80.10.10:FF:000649">
    <property type="entry name" value="Leucine Rich Repeat family protein"/>
    <property type="match status" value="1"/>
</dbReference>
<keyword evidence="3" id="KW-1003">Cell membrane</keyword>
<dbReference type="OMA" id="NCTELMI"/>
<dbReference type="InterPro" id="IPR001611">
    <property type="entry name" value="Leu-rich_rpt"/>
</dbReference>
<evidence type="ECO:0000256" key="7">
    <source>
        <dbReference type="ARBA" id="ARBA00022737"/>
    </source>
</evidence>